<dbReference type="InterPro" id="IPR004175">
    <property type="entry name" value="RNA_CPDase"/>
</dbReference>
<reference evidence="2" key="1">
    <citation type="submission" date="2019-08" db="EMBL/GenBank/DDBJ databases">
        <authorList>
            <person name="Kucharzyk K."/>
            <person name="Murdoch R.W."/>
            <person name="Higgins S."/>
            <person name="Loffler F."/>
        </authorList>
    </citation>
    <scope>NUCLEOTIDE SEQUENCE</scope>
</reference>
<dbReference type="InterPro" id="IPR009097">
    <property type="entry name" value="Cyclic_Pdiesterase"/>
</dbReference>
<dbReference type="GO" id="GO:0004113">
    <property type="term" value="F:2',3'-cyclic-nucleotide 3'-phosphodiesterase activity"/>
    <property type="evidence" value="ECO:0007669"/>
    <property type="project" value="InterPro"/>
</dbReference>
<dbReference type="Gene3D" id="3.90.1140.10">
    <property type="entry name" value="Cyclic phosphodiesterase"/>
    <property type="match status" value="1"/>
</dbReference>
<comment type="caution">
    <text evidence="2">The sequence shown here is derived from an EMBL/GenBank/DDBJ whole genome shotgun (WGS) entry which is preliminary data.</text>
</comment>
<keyword evidence="1 2" id="KW-0378">Hydrolase</keyword>
<dbReference type="NCBIfam" id="TIGR02258">
    <property type="entry name" value="2_5_ligase"/>
    <property type="match status" value="1"/>
</dbReference>
<name>A0A644YJE9_9ZZZZ</name>
<dbReference type="SUPFAM" id="SSF55144">
    <property type="entry name" value="LigT-like"/>
    <property type="match status" value="1"/>
</dbReference>
<dbReference type="EC" id="3.1.4.-" evidence="2"/>
<accession>A0A644YJE9</accession>
<evidence type="ECO:0000256" key="1">
    <source>
        <dbReference type="ARBA" id="ARBA00022801"/>
    </source>
</evidence>
<dbReference type="EMBL" id="VSSQ01005302">
    <property type="protein sequence ID" value="MPM28616.1"/>
    <property type="molecule type" value="Genomic_DNA"/>
</dbReference>
<gene>
    <name evidence="2" type="primary">thpR_10</name>
    <name evidence="2" type="ORF">SDC9_75142</name>
</gene>
<dbReference type="PANTHER" id="PTHR35561">
    <property type="entry name" value="RNA 2',3'-CYCLIC PHOSPHODIESTERASE"/>
    <property type="match status" value="1"/>
</dbReference>
<evidence type="ECO:0000313" key="2">
    <source>
        <dbReference type="EMBL" id="MPM28616.1"/>
    </source>
</evidence>
<protein>
    <submittedName>
        <fullName evidence="2">RNA 2',3'-cyclic phosphodiesterase</fullName>
        <ecNumber evidence="2">3.1.4.-</ecNumber>
    </submittedName>
</protein>
<dbReference type="HAMAP" id="MF_01940">
    <property type="entry name" value="RNA_CPDase"/>
    <property type="match status" value="1"/>
</dbReference>
<organism evidence="2">
    <name type="scientific">bioreactor metagenome</name>
    <dbReference type="NCBI Taxonomy" id="1076179"/>
    <lineage>
        <taxon>unclassified sequences</taxon>
        <taxon>metagenomes</taxon>
        <taxon>ecological metagenomes</taxon>
    </lineage>
</organism>
<proteinExistence type="inferred from homology"/>
<dbReference type="PANTHER" id="PTHR35561:SF1">
    <property type="entry name" value="RNA 2',3'-CYCLIC PHOSPHODIESTERASE"/>
    <property type="match status" value="1"/>
</dbReference>
<dbReference type="AlphaFoldDB" id="A0A644YJE9"/>
<dbReference type="GO" id="GO:0008664">
    <property type="term" value="F:RNA 2',3'-cyclic 3'-phosphodiesterase activity"/>
    <property type="evidence" value="ECO:0007669"/>
    <property type="project" value="InterPro"/>
</dbReference>
<dbReference type="Pfam" id="PF13563">
    <property type="entry name" value="2_5_RNA_ligase2"/>
    <property type="match status" value="1"/>
</dbReference>
<sequence>MRLFIAIPLPPDVMRAVSSARVALESYGAKGRLVPRENYHITLHFLGETDRLAEAADSIREAVRDIHPFVLRLKDYGSFKSEGTHTGFLSLTCDSDELDRLYESLESALWERGFSKNRGRLTPHITLGRGIEGDEGFTLPPQKAAFTANTVSLYESRSERGIMKYTPLHTERLT</sequence>